<sequence length="89" mass="10209">MEWHRSNYLDDFSLELIKKTARAPKIAIKNVRAKVLYVVDVILIIDKTRRKAVITTLTVTINIKLRLDIGFIEQHLSPCSDANFLKNSA</sequence>
<organism evidence="1 2">
    <name type="scientific">Tengunoibacter tsumagoiensis</name>
    <dbReference type="NCBI Taxonomy" id="2014871"/>
    <lineage>
        <taxon>Bacteria</taxon>
        <taxon>Bacillati</taxon>
        <taxon>Chloroflexota</taxon>
        <taxon>Ktedonobacteria</taxon>
        <taxon>Ktedonobacterales</taxon>
        <taxon>Dictyobacteraceae</taxon>
        <taxon>Tengunoibacter</taxon>
    </lineage>
</organism>
<dbReference type="Proteomes" id="UP000287352">
    <property type="component" value="Unassembled WGS sequence"/>
</dbReference>
<proteinExistence type="predicted"/>
<dbReference type="EMBL" id="BIFR01000001">
    <property type="protein sequence ID" value="GCE12163.1"/>
    <property type="molecule type" value="Genomic_DNA"/>
</dbReference>
<reference evidence="2" key="1">
    <citation type="submission" date="2018-12" db="EMBL/GenBank/DDBJ databases">
        <title>Tengunoibacter tsumagoiensis gen. nov., sp. nov., Dictyobacter kobayashii sp. nov., D. alpinus sp. nov., and D. joshuensis sp. nov. and description of Dictyobacteraceae fam. nov. within the order Ktedonobacterales isolated from Tengu-no-mugimeshi.</title>
        <authorList>
            <person name="Wang C.M."/>
            <person name="Zheng Y."/>
            <person name="Sakai Y."/>
            <person name="Toyoda A."/>
            <person name="Minakuchi Y."/>
            <person name="Abe K."/>
            <person name="Yokota A."/>
            <person name="Yabe S."/>
        </authorList>
    </citation>
    <scope>NUCLEOTIDE SEQUENCE [LARGE SCALE GENOMIC DNA]</scope>
    <source>
        <strain evidence="2">Uno3</strain>
    </source>
</reference>
<protein>
    <submittedName>
        <fullName evidence="1">Uncharacterized protein</fullName>
    </submittedName>
</protein>
<comment type="caution">
    <text evidence="1">The sequence shown here is derived from an EMBL/GenBank/DDBJ whole genome shotgun (WGS) entry which is preliminary data.</text>
</comment>
<accession>A0A401ZZA5</accession>
<gene>
    <name evidence="1" type="ORF">KTT_20220</name>
</gene>
<evidence type="ECO:0000313" key="1">
    <source>
        <dbReference type="EMBL" id="GCE12163.1"/>
    </source>
</evidence>
<evidence type="ECO:0000313" key="2">
    <source>
        <dbReference type="Proteomes" id="UP000287352"/>
    </source>
</evidence>
<dbReference type="AlphaFoldDB" id="A0A401ZZA5"/>
<keyword evidence="2" id="KW-1185">Reference proteome</keyword>
<name>A0A401ZZA5_9CHLR</name>